<sequence>MALRAINTVRHATVAQATAIQQNRKQATATFFNRTPAALVNQGSRALVQLLLNTFPLTCYPPLLKKELFMSRPLNVVALSGGTWRPSRTLVLTQAVLAELATLLPIQTTLIELGDIARPLGGALSRDELPAEVETQLLAIEQADLLIVAAPVYRGSYPGLLKHLFDLIGLNALINTPVLLAATGGSERHALVLDHQLRPLFSFFQALTLPIGVYATEADFTDYQITSELLKARIQLAAERAAPLFAAHSPSLLKIA</sequence>
<gene>
    <name evidence="7" type="ORF">ALP97_03600</name>
</gene>
<dbReference type="EC" id="1.5.1.-" evidence="5"/>
<organism evidence="7 8">
    <name type="scientific">Pseudomonas salomonii</name>
    <dbReference type="NCBI Taxonomy" id="191391"/>
    <lineage>
        <taxon>Bacteria</taxon>
        <taxon>Pseudomonadati</taxon>
        <taxon>Pseudomonadota</taxon>
        <taxon>Gammaproteobacteria</taxon>
        <taxon>Pseudomonadales</taxon>
        <taxon>Pseudomonadaceae</taxon>
        <taxon>Pseudomonas</taxon>
    </lineage>
</organism>
<evidence type="ECO:0000256" key="2">
    <source>
        <dbReference type="ARBA" id="ARBA00022630"/>
    </source>
</evidence>
<comment type="caution">
    <text evidence="7">The sequence shown here is derived from an EMBL/GenBank/DDBJ whole genome shotgun (WGS) entry which is preliminary data.</text>
</comment>
<protein>
    <recommendedName>
        <fullName evidence="5">FMN reductase</fullName>
        <ecNumber evidence="5">1.5.1.-</ecNumber>
    </recommendedName>
</protein>
<dbReference type="Gene3D" id="3.40.50.360">
    <property type="match status" value="1"/>
</dbReference>
<dbReference type="SUPFAM" id="SSF52218">
    <property type="entry name" value="Flavoproteins"/>
    <property type="match status" value="1"/>
</dbReference>
<comment type="similarity">
    <text evidence="1">Belongs to the SsuE family.</text>
</comment>
<dbReference type="NCBIfam" id="TIGR03566">
    <property type="entry name" value="FMN_reduc_MsuE"/>
    <property type="match status" value="1"/>
</dbReference>
<evidence type="ECO:0000256" key="3">
    <source>
        <dbReference type="ARBA" id="ARBA00022643"/>
    </source>
</evidence>
<evidence type="ECO:0000256" key="5">
    <source>
        <dbReference type="NCBIfam" id="TIGR03566"/>
    </source>
</evidence>
<reference evidence="7 8" key="1">
    <citation type="submission" date="2018-08" db="EMBL/GenBank/DDBJ databases">
        <title>Recombination of ecologically and evolutionarily significant loci maintains genetic cohesion in the Pseudomonas syringae species complex.</title>
        <authorList>
            <person name="Dillon M."/>
            <person name="Thakur S."/>
            <person name="Almeida R.N.D."/>
            <person name="Weir B.S."/>
            <person name="Guttman D.S."/>
        </authorList>
    </citation>
    <scope>NUCLEOTIDE SEQUENCE [LARGE SCALE GENOMIC DNA]</scope>
    <source>
        <strain evidence="7 8">ICMP 11288</strain>
    </source>
</reference>
<evidence type="ECO:0000256" key="1">
    <source>
        <dbReference type="ARBA" id="ARBA00005990"/>
    </source>
</evidence>
<dbReference type="Pfam" id="PF03358">
    <property type="entry name" value="FMN_red"/>
    <property type="match status" value="1"/>
</dbReference>
<accession>A0A3M4QNE0</accession>
<dbReference type="InterPro" id="IPR005025">
    <property type="entry name" value="FMN_Rdtase-like_dom"/>
</dbReference>
<name>A0A3M4QNE0_9PSED</name>
<evidence type="ECO:0000313" key="8">
    <source>
        <dbReference type="Proteomes" id="UP000277179"/>
    </source>
</evidence>
<keyword evidence="2" id="KW-0285">Flavoprotein</keyword>
<evidence type="ECO:0000256" key="4">
    <source>
        <dbReference type="ARBA" id="ARBA00023002"/>
    </source>
</evidence>
<dbReference type="EMBL" id="RBRL01000062">
    <property type="protein sequence ID" value="RMQ91983.1"/>
    <property type="molecule type" value="Genomic_DNA"/>
</dbReference>
<dbReference type="PANTHER" id="PTHR43408">
    <property type="entry name" value="FMN REDUCTASE (NADPH)"/>
    <property type="match status" value="1"/>
</dbReference>
<dbReference type="InterPro" id="IPR051814">
    <property type="entry name" value="NAD(P)H-dep_FMN_reductase"/>
</dbReference>
<feature type="domain" description="NADPH-dependent FMN reductase-like" evidence="6">
    <location>
        <begin position="75"/>
        <end position="217"/>
    </location>
</feature>
<evidence type="ECO:0000259" key="6">
    <source>
        <dbReference type="Pfam" id="PF03358"/>
    </source>
</evidence>
<dbReference type="GO" id="GO:0016655">
    <property type="term" value="F:oxidoreductase activity, acting on NAD(P)H, quinone or similar compound as acceptor"/>
    <property type="evidence" value="ECO:0007669"/>
    <property type="project" value="UniProtKB-ARBA"/>
</dbReference>
<dbReference type="InterPro" id="IPR019912">
    <property type="entry name" value="FMN_Rdtase_MsuE-like"/>
</dbReference>
<evidence type="ECO:0000313" key="7">
    <source>
        <dbReference type="EMBL" id="RMQ91983.1"/>
    </source>
</evidence>
<dbReference type="AlphaFoldDB" id="A0A3M4QNE0"/>
<keyword evidence="3" id="KW-0288">FMN</keyword>
<proteinExistence type="inferred from homology"/>
<keyword evidence="4" id="KW-0560">Oxidoreductase</keyword>
<dbReference type="PANTHER" id="PTHR43408:SF2">
    <property type="entry name" value="FMN REDUCTASE (NADPH)"/>
    <property type="match status" value="1"/>
</dbReference>
<dbReference type="Proteomes" id="UP000277179">
    <property type="component" value="Unassembled WGS sequence"/>
</dbReference>
<dbReference type="InterPro" id="IPR029039">
    <property type="entry name" value="Flavoprotein-like_sf"/>
</dbReference>